<reference evidence="1" key="1">
    <citation type="submission" date="2023-04" db="EMBL/GenBank/DDBJ databases">
        <title>Draft Genome sequencing of Naganishia species isolated from polar environments using Oxford Nanopore Technology.</title>
        <authorList>
            <person name="Leo P."/>
            <person name="Venkateswaran K."/>
        </authorList>
    </citation>
    <scope>NUCLEOTIDE SEQUENCE</scope>
    <source>
        <strain evidence="1">MNA-CCFEE 5423</strain>
    </source>
</reference>
<accession>A0ACC2VVY4</accession>
<protein>
    <submittedName>
        <fullName evidence="1">Uncharacterized protein</fullName>
    </submittedName>
</protein>
<evidence type="ECO:0000313" key="1">
    <source>
        <dbReference type="EMBL" id="KAJ9103169.1"/>
    </source>
</evidence>
<proteinExistence type="predicted"/>
<evidence type="ECO:0000313" key="2">
    <source>
        <dbReference type="Proteomes" id="UP001227268"/>
    </source>
</evidence>
<dbReference type="Proteomes" id="UP001227268">
    <property type="component" value="Unassembled WGS sequence"/>
</dbReference>
<organism evidence="1 2">
    <name type="scientific">Naganishia friedmannii</name>
    <dbReference type="NCBI Taxonomy" id="89922"/>
    <lineage>
        <taxon>Eukaryota</taxon>
        <taxon>Fungi</taxon>
        <taxon>Dikarya</taxon>
        <taxon>Basidiomycota</taxon>
        <taxon>Agaricomycotina</taxon>
        <taxon>Tremellomycetes</taxon>
        <taxon>Filobasidiales</taxon>
        <taxon>Filobasidiaceae</taxon>
        <taxon>Naganishia</taxon>
    </lineage>
</organism>
<sequence>MYSQKANELGDAMEKEDDDGGASEMDKFFLSTAPGVYTDQDKKATGWFIQQSFSLSEGDSLEDVVDANEVGRNVLECSNERYLYLRGASLHSCTTTMRHYTQRPAGYGRGAQEREHGSSLWNVNGTQSKDGQHPLRICKSSHLHTHQTNNGGAQEREEAKT</sequence>
<name>A0ACC2VVY4_9TREE</name>
<dbReference type="EMBL" id="JASBWT010000007">
    <property type="protein sequence ID" value="KAJ9103169.1"/>
    <property type="molecule type" value="Genomic_DNA"/>
</dbReference>
<feature type="non-terminal residue" evidence="1">
    <location>
        <position position="161"/>
    </location>
</feature>
<comment type="caution">
    <text evidence="1">The sequence shown here is derived from an EMBL/GenBank/DDBJ whole genome shotgun (WGS) entry which is preliminary data.</text>
</comment>
<gene>
    <name evidence="1" type="ORF">QFC21_002591</name>
</gene>
<keyword evidence="2" id="KW-1185">Reference proteome</keyword>